<evidence type="ECO:0008006" key="3">
    <source>
        <dbReference type="Google" id="ProtNLM"/>
    </source>
</evidence>
<dbReference type="EMBL" id="JAPWHE010000002">
    <property type="protein sequence ID" value="MCZ4329462.1"/>
    <property type="molecule type" value="Genomic_DNA"/>
</dbReference>
<proteinExistence type="predicted"/>
<accession>A0ABT4M2B4</accession>
<comment type="caution">
    <text evidence="1">The sequence shown here is derived from an EMBL/GenBank/DDBJ whole genome shotgun (WGS) entry which is preliminary data.</text>
</comment>
<dbReference type="RefSeq" id="WP_269357519.1">
    <property type="nucleotide sequence ID" value="NZ_JAPWHE010000002.1"/>
</dbReference>
<organism evidence="1 2">
    <name type="scientific">Castellaniella denitrificans</name>
    <dbReference type="NCBI Taxonomy" id="56119"/>
    <lineage>
        <taxon>Bacteria</taxon>
        <taxon>Pseudomonadati</taxon>
        <taxon>Pseudomonadota</taxon>
        <taxon>Betaproteobacteria</taxon>
        <taxon>Burkholderiales</taxon>
        <taxon>Alcaligenaceae</taxon>
        <taxon>Castellaniella</taxon>
    </lineage>
</organism>
<gene>
    <name evidence="1" type="ORF">O4H32_05785</name>
</gene>
<protein>
    <recommendedName>
        <fullName evidence="3">Secreted protein</fullName>
    </recommendedName>
</protein>
<evidence type="ECO:0000313" key="2">
    <source>
        <dbReference type="Proteomes" id="UP001068379"/>
    </source>
</evidence>
<sequence>MSSPVTNSGGINFEAALASGDIQTLIQMVQSERVHLLDSQLVDQVKAVQARNDQIAKLNNVLSGLNAVLGRANSTEANKKINDGNSQWNADAITNIELPLNDQIRELGLSNLTGNSNVGGQCTAGPGLPKDGGQGHSIKGDSVISGNSTRGEIEAAITKVKGLIDAESNNQQMDMLRLQSLNNKKNESVEVLTNTQKKNTDANSNIIRNL</sequence>
<name>A0ABT4M2B4_9BURK</name>
<dbReference type="Proteomes" id="UP001068379">
    <property type="component" value="Unassembled WGS sequence"/>
</dbReference>
<reference evidence="1" key="1">
    <citation type="submission" date="2022-12" db="EMBL/GenBank/DDBJ databases">
        <title>Bacterial isolates from different developmental stages of Nematostella vectensis.</title>
        <authorList>
            <person name="Fraune S."/>
        </authorList>
    </citation>
    <scope>NUCLEOTIDE SEQUENCE</scope>
    <source>
        <strain evidence="1">G21619-S1</strain>
    </source>
</reference>
<evidence type="ECO:0000313" key="1">
    <source>
        <dbReference type="EMBL" id="MCZ4329462.1"/>
    </source>
</evidence>
<keyword evidence="2" id="KW-1185">Reference proteome</keyword>